<keyword evidence="3" id="KW-0830">Ubiquinone</keyword>
<dbReference type="InterPro" id="IPR023393">
    <property type="entry name" value="START-like_dom_sf"/>
</dbReference>
<dbReference type="RefSeq" id="WP_188873388.1">
    <property type="nucleotide sequence ID" value="NZ_BMOV01000001.1"/>
</dbReference>
<dbReference type="InterPro" id="IPR044996">
    <property type="entry name" value="COQ10-like"/>
</dbReference>
<comment type="caution">
    <text evidence="3">The sequence shown here is derived from an EMBL/GenBank/DDBJ whole genome shotgun (WGS) entry which is preliminary data.</text>
</comment>
<dbReference type="Proteomes" id="UP000602381">
    <property type="component" value="Unassembled WGS sequence"/>
</dbReference>
<name>A0ABQ2L7L7_9PROT</name>
<proteinExistence type="inferred from homology"/>
<reference evidence="4" key="1">
    <citation type="journal article" date="2019" name="Int. J. Syst. Evol. Microbiol.">
        <title>The Global Catalogue of Microorganisms (GCM) 10K type strain sequencing project: providing services to taxonomists for standard genome sequencing and annotation.</title>
        <authorList>
            <consortium name="The Broad Institute Genomics Platform"/>
            <consortium name="The Broad Institute Genome Sequencing Center for Infectious Disease"/>
            <person name="Wu L."/>
            <person name="Ma J."/>
        </authorList>
    </citation>
    <scope>NUCLEOTIDE SEQUENCE [LARGE SCALE GENOMIC DNA]</scope>
    <source>
        <strain evidence="4">JCM 17843</strain>
    </source>
</reference>
<dbReference type="SUPFAM" id="SSF55961">
    <property type="entry name" value="Bet v1-like"/>
    <property type="match status" value="1"/>
</dbReference>
<protein>
    <submittedName>
        <fullName evidence="3">Ubiquinone-binding protein</fullName>
    </submittedName>
</protein>
<evidence type="ECO:0000259" key="2">
    <source>
        <dbReference type="Pfam" id="PF03364"/>
    </source>
</evidence>
<dbReference type="CDD" id="cd07813">
    <property type="entry name" value="COQ10p_like"/>
    <property type="match status" value="1"/>
</dbReference>
<dbReference type="InterPro" id="IPR005031">
    <property type="entry name" value="COQ10_START"/>
</dbReference>
<dbReference type="PANTHER" id="PTHR12901">
    <property type="entry name" value="SPERM PROTEIN HOMOLOG"/>
    <property type="match status" value="1"/>
</dbReference>
<organism evidence="3 4">
    <name type="scientific">Iodidimonas muriae</name>
    <dbReference type="NCBI Taxonomy" id="261467"/>
    <lineage>
        <taxon>Bacteria</taxon>
        <taxon>Pseudomonadati</taxon>
        <taxon>Pseudomonadota</taxon>
        <taxon>Alphaproteobacteria</taxon>
        <taxon>Iodidimonadales</taxon>
        <taxon>Iodidimonadaceae</taxon>
        <taxon>Iodidimonas</taxon>
    </lineage>
</organism>
<evidence type="ECO:0000256" key="1">
    <source>
        <dbReference type="ARBA" id="ARBA00008918"/>
    </source>
</evidence>
<dbReference type="Pfam" id="PF03364">
    <property type="entry name" value="Polyketide_cyc"/>
    <property type="match status" value="1"/>
</dbReference>
<evidence type="ECO:0000313" key="3">
    <source>
        <dbReference type="EMBL" id="GGO06063.1"/>
    </source>
</evidence>
<sequence>MPHHEERKYLPYSPEQMFNLVADVEAYPEFLPWLVRARVYDRRENSFQADLIVGFKVFKERFTSRVTLDNPRHVRVDYIKGPLRYLHNDWTFHDVEDGGCAIDFCVDFEFKSHLFERLAGAVFTEAVSRMVRAFEQRADKIYGQGSTS</sequence>
<feature type="domain" description="Coenzyme Q-binding protein COQ10 START" evidence="2">
    <location>
        <begin position="10"/>
        <end position="135"/>
    </location>
</feature>
<keyword evidence="4" id="KW-1185">Reference proteome</keyword>
<evidence type="ECO:0000313" key="4">
    <source>
        <dbReference type="Proteomes" id="UP000602381"/>
    </source>
</evidence>
<gene>
    <name evidence="3" type="ORF">GCM10007972_04040</name>
</gene>
<comment type="similarity">
    <text evidence="1">Belongs to the ribosome association toxin RatA family.</text>
</comment>
<dbReference type="EMBL" id="BMOV01000001">
    <property type="protein sequence ID" value="GGO06063.1"/>
    <property type="molecule type" value="Genomic_DNA"/>
</dbReference>
<dbReference type="PANTHER" id="PTHR12901:SF10">
    <property type="entry name" value="COENZYME Q-BINDING PROTEIN COQ10, MITOCHONDRIAL"/>
    <property type="match status" value="1"/>
</dbReference>
<accession>A0ABQ2L7L7</accession>
<dbReference type="Gene3D" id="3.30.530.20">
    <property type="match status" value="1"/>
</dbReference>